<gene>
    <name evidence="1" type="ORF">PDIGIT_LOCUS2477</name>
</gene>
<organism evidence="1 2">
    <name type="scientific">Periconia digitata</name>
    <dbReference type="NCBI Taxonomy" id="1303443"/>
    <lineage>
        <taxon>Eukaryota</taxon>
        <taxon>Fungi</taxon>
        <taxon>Dikarya</taxon>
        <taxon>Ascomycota</taxon>
        <taxon>Pezizomycotina</taxon>
        <taxon>Dothideomycetes</taxon>
        <taxon>Pleosporomycetidae</taxon>
        <taxon>Pleosporales</taxon>
        <taxon>Massarineae</taxon>
        <taxon>Periconiaceae</taxon>
        <taxon>Periconia</taxon>
    </lineage>
</organism>
<keyword evidence="2" id="KW-1185">Reference proteome</keyword>
<comment type="caution">
    <text evidence="1">The sequence shown here is derived from an EMBL/GenBank/DDBJ whole genome shotgun (WGS) entry which is preliminary data.</text>
</comment>
<dbReference type="AlphaFoldDB" id="A0A9W4U4W2"/>
<dbReference type="EMBL" id="CAOQHR010000002">
    <property type="protein sequence ID" value="CAI6291596.1"/>
    <property type="molecule type" value="Genomic_DNA"/>
</dbReference>
<evidence type="ECO:0000313" key="1">
    <source>
        <dbReference type="EMBL" id="CAI6291596.1"/>
    </source>
</evidence>
<name>A0A9W4U4W2_9PLEO</name>
<sequence>MHISTGSLERRIRHYVKCAQFNECAKFVVIFQSFEVADELSAFRLIRAHSLLVFI</sequence>
<reference evidence="1" key="1">
    <citation type="submission" date="2023-01" db="EMBL/GenBank/DDBJ databases">
        <authorList>
            <person name="Van Ghelder C."/>
            <person name="Rancurel C."/>
        </authorList>
    </citation>
    <scope>NUCLEOTIDE SEQUENCE</scope>
    <source>
        <strain evidence="1">CNCM I-4278</strain>
    </source>
</reference>
<evidence type="ECO:0000313" key="2">
    <source>
        <dbReference type="Proteomes" id="UP001152607"/>
    </source>
</evidence>
<proteinExistence type="predicted"/>
<dbReference type="Proteomes" id="UP001152607">
    <property type="component" value="Unassembled WGS sequence"/>
</dbReference>
<protein>
    <submittedName>
        <fullName evidence="1">Uncharacterized protein</fullName>
    </submittedName>
</protein>
<accession>A0A9W4U4W2</accession>